<dbReference type="Proteomes" id="UP000050525">
    <property type="component" value="Unassembled WGS sequence"/>
</dbReference>
<organism evidence="1 2">
    <name type="scientific">Alligator mississippiensis</name>
    <name type="common">American alligator</name>
    <dbReference type="NCBI Taxonomy" id="8496"/>
    <lineage>
        <taxon>Eukaryota</taxon>
        <taxon>Metazoa</taxon>
        <taxon>Chordata</taxon>
        <taxon>Craniata</taxon>
        <taxon>Vertebrata</taxon>
        <taxon>Euteleostomi</taxon>
        <taxon>Archelosauria</taxon>
        <taxon>Archosauria</taxon>
        <taxon>Crocodylia</taxon>
        <taxon>Alligatoridae</taxon>
        <taxon>Alligatorinae</taxon>
        <taxon>Alligator</taxon>
    </lineage>
</organism>
<proteinExistence type="predicted"/>
<accession>A0A151NM56</accession>
<keyword evidence="2" id="KW-1185">Reference proteome</keyword>
<dbReference type="AlphaFoldDB" id="A0A151NM56"/>
<gene>
    <name evidence="1" type="ORF">Y1Q_0010343</name>
</gene>
<dbReference type="EMBL" id="AKHW03002566">
    <property type="protein sequence ID" value="KYO37906.1"/>
    <property type="molecule type" value="Genomic_DNA"/>
</dbReference>
<sequence>MPLLRRRLQIPDLLNPSTAVLDEYIECQQGERACNSQPVTRHYATRYHRRQGMKSAVLLRPVSIAVTLRSRKLGQESDCTSVGPCAVAWFALLQGRY</sequence>
<evidence type="ECO:0000313" key="1">
    <source>
        <dbReference type="EMBL" id="KYO37906.1"/>
    </source>
</evidence>
<name>A0A151NM56_ALLMI</name>
<reference evidence="1 2" key="1">
    <citation type="journal article" date="2012" name="Genome Biol.">
        <title>Sequencing three crocodilian genomes to illuminate the evolution of archosaurs and amniotes.</title>
        <authorList>
            <person name="St John J.A."/>
            <person name="Braun E.L."/>
            <person name="Isberg S.R."/>
            <person name="Miles L.G."/>
            <person name="Chong A.Y."/>
            <person name="Gongora J."/>
            <person name="Dalzell P."/>
            <person name="Moran C."/>
            <person name="Bed'hom B."/>
            <person name="Abzhanov A."/>
            <person name="Burgess S.C."/>
            <person name="Cooksey A.M."/>
            <person name="Castoe T.A."/>
            <person name="Crawford N.G."/>
            <person name="Densmore L.D."/>
            <person name="Drew J.C."/>
            <person name="Edwards S.V."/>
            <person name="Faircloth B.C."/>
            <person name="Fujita M.K."/>
            <person name="Greenwold M.J."/>
            <person name="Hoffmann F.G."/>
            <person name="Howard J.M."/>
            <person name="Iguchi T."/>
            <person name="Janes D.E."/>
            <person name="Khan S.Y."/>
            <person name="Kohno S."/>
            <person name="de Koning A.J."/>
            <person name="Lance S.L."/>
            <person name="McCarthy F.M."/>
            <person name="McCormack J.E."/>
            <person name="Merchant M.E."/>
            <person name="Peterson D.G."/>
            <person name="Pollock D.D."/>
            <person name="Pourmand N."/>
            <person name="Raney B.J."/>
            <person name="Roessler K.A."/>
            <person name="Sanford J.R."/>
            <person name="Sawyer R.H."/>
            <person name="Schmidt C.J."/>
            <person name="Triplett E.W."/>
            <person name="Tuberville T.D."/>
            <person name="Venegas-Anaya M."/>
            <person name="Howard J.T."/>
            <person name="Jarvis E.D."/>
            <person name="Guillette L.J.Jr."/>
            <person name="Glenn T.C."/>
            <person name="Green R.E."/>
            <person name="Ray D.A."/>
        </authorList>
    </citation>
    <scope>NUCLEOTIDE SEQUENCE [LARGE SCALE GENOMIC DNA]</scope>
    <source>
        <strain evidence="1">KSC_2009_1</strain>
    </source>
</reference>
<comment type="caution">
    <text evidence="1">The sequence shown here is derived from an EMBL/GenBank/DDBJ whole genome shotgun (WGS) entry which is preliminary data.</text>
</comment>
<evidence type="ECO:0000313" key="2">
    <source>
        <dbReference type="Proteomes" id="UP000050525"/>
    </source>
</evidence>
<protein>
    <submittedName>
        <fullName evidence="1">Uncharacterized protein</fullName>
    </submittedName>
</protein>